<gene>
    <name evidence="6" type="primary">CIA30</name>
    <name evidence="6" type="ORF">NPIL_181581</name>
</gene>
<sequence>MIVQGLLRQALTDFFASNPPSFTARGLHSWKHVSRRKYKGSGTSMNSTPLNISHSPGNDCLQKWRIGSDKIHNEGNSEFSFEVNDRGKGVFHGFIDTNPPKDGKNRFAGYCGIKSVKKKKSFLRDDWFDWTAFTHLEMRIRGDGRNYMVNLGLGMYYDVNWFDTFTYVLHTRGGPYWEVIRIPFSKFFLTNKGRIHDRPQPVPLDKVNSVGITSATVSGPFHLEIDYIGCHRDESHKEKTAYELYTIPKEYVSG</sequence>
<organism evidence="6 7">
    <name type="scientific">Nephila pilipes</name>
    <name type="common">Giant wood spider</name>
    <name type="synonym">Nephila maculata</name>
    <dbReference type="NCBI Taxonomy" id="299642"/>
    <lineage>
        <taxon>Eukaryota</taxon>
        <taxon>Metazoa</taxon>
        <taxon>Ecdysozoa</taxon>
        <taxon>Arthropoda</taxon>
        <taxon>Chelicerata</taxon>
        <taxon>Arachnida</taxon>
        <taxon>Araneae</taxon>
        <taxon>Araneomorphae</taxon>
        <taxon>Entelegynae</taxon>
        <taxon>Araneoidea</taxon>
        <taxon>Nephilidae</taxon>
        <taxon>Nephila</taxon>
    </lineage>
</organism>
<keyword evidence="7" id="KW-1185">Reference proteome</keyword>
<comment type="similarity">
    <text evidence="2">Belongs to the CIA30 family.</text>
</comment>
<keyword evidence="4" id="KW-0143">Chaperone</keyword>
<dbReference type="InterPro" id="IPR013857">
    <property type="entry name" value="NADH-UbQ_OxRdtase-assoc_prot30"/>
</dbReference>
<evidence type="ECO:0000256" key="3">
    <source>
        <dbReference type="ARBA" id="ARBA00023128"/>
    </source>
</evidence>
<evidence type="ECO:0000259" key="5">
    <source>
        <dbReference type="Pfam" id="PF08547"/>
    </source>
</evidence>
<accession>A0A8X6PFS7</accession>
<dbReference type="EMBL" id="BMAW01069391">
    <property type="protein sequence ID" value="GFT68755.1"/>
    <property type="molecule type" value="Genomic_DNA"/>
</dbReference>
<proteinExistence type="inferred from homology"/>
<evidence type="ECO:0000256" key="2">
    <source>
        <dbReference type="ARBA" id="ARBA00007884"/>
    </source>
</evidence>
<dbReference type="InterPro" id="IPR008979">
    <property type="entry name" value="Galactose-bd-like_sf"/>
</dbReference>
<dbReference type="GO" id="GO:0051082">
    <property type="term" value="F:unfolded protein binding"/>
    <property type="evidence" value="ECO:0007669"/>
    <property type="project" value="TreeGrafter"/>
</dbReference>
<protein>
    <submittedName>
        <fullName evidence="6">Complex I intermediate-associated protein 30, mitochondrial</fullName>
    </submittedName>
</protein>
<reference evidence="6" key="1">
    <citation type="submission" date="2020-08" db="EMBL/GenBank/DDBJ databases">
        <title>Multicomponent nature underlies the extraordinary mechanical properties of spider dragline silk.</title>
        <authorList>
            <person name="Kono N."/>
            <person name="Nakamura H."/>
            <person name="Mori M."/>
            <person name="Yoshida Y."/>
            <person name="Ohtoshi R."/>
            <person name="Malay A.D."/>
            <person name="Moran D.A.P."/>
            <person name="Tomita M."/>
            <person name="Numata K."/>
            <person name="Arakawa K."/>
        </authorList>
    </citation>
    <scope>NUCLEOTIDE SEQUENCE</scope>
</reference>
<dbReference type="PANTHER" id="PTHR13194:SF18">
    <property type="entry name" value="COMPLEX I INTERMEDIATE-ASSOCIATED PROTEIN 30, MITOCHONDRIAL"/>
    <property type="match status" value="1"/>
</dbReference>
<dbReference type="PANTHER" id="PTHR13194">
    <property type="entry name" value="COMPLEX I INTERMEDIATE-ASSOCIATED PROTEIN 30"/>
    <property type="match status" value="1"/>
</dbReference>
<comment type="subcellular location">
    <subcellularLocation>
        <location evidence="1">Mitochondrion</location>
    </subcellularLocation>
</comment>
<dbReference type="InterPro" id="IPR039131">
    <property type="entry name" value="NDUFAF1"/>
</dbReference>
<evidence type="ECO:0000313" key="6">
    <source>
        <dbReference type="EMBL" id="GFT68755.1"/>
    </source>
</evidence>
<name>A0A8X6PFS7_NEPPI</name>
<evidence type="ECO:0000313" key="7">
    <source>
        <dbReference type="Proteomes" id="UP000887013"/>
    </source>
</evidence>
<dbReference type="GO" id="GO:0005739">
    <property type="term" value="C:mitochondrion"/>
    <property type="evidence" value="ECO:0007669"/>
    <property type="project" value="UniProtKB-SubCell"/>
</dbReference>
<dbReference type="Proteomes" id="UP000887013">
    <property type="component" value="Unassembled WGS sequence"/>
</dbReference>
<evidence type="ECO:0000256" key="4">
    <source>
        <dbReference type="ARBA" id="ARBA00023186"/>
    </source>
</evidence>
<comment type="caution">
    <text evidence="6">The sequence shown here is derived from an EMBL/GenBank/DDBJ whole genome shotgun (WGS) entry which is preliminary data.</text>
</comment>
<dbReference type="AlphaFoldDB" id="A0A8X6PFS7"/>
<dbReference type="Pfam" id="PF08547">
    <property type="entry name" value="CIA30"/>
    <property type="match status" value="1"/>
</dbReference>
<dbReference type="SUPFAM" id="SSF49785">
    <property type="entry name" value="Galactose-binding domain-like"/>
    <property type="match status" value="1"/>
</dbReference>
<feature type="domain" description="NADH:ubiquinone oxidoreductase intermediate-associated protein 30" evidence="5">
    <location>
        <begin position="60"/>
        <end position="225"/>
    </location>
</feature>
<dbReference type="GO" id="GO:0006120">
    <property type="term" value="P:mitochondrial electron transport, NADH to ubiquinone"/>
    <property type="evidence" value="ECO:0007669"/>
    <property type="project" value="TreeGrafter"/>
</dbReference>
<keyword evidence="3" id="KW-0496">Mitochondrion</keyword>
<dbReference type="OrthoDB" id="42561at2759"/>
<dbReference type="GO" id="GO:0032981">
    <property type="term" value="P:mitochondrial respiratory chain complex I assembly"/>
    <property type="evidence" value="ECO:0007669"/>
    <property type="project" value="TreeGrafter"/>
</dbReference>
<evidence type="ECO:0000256" key="1">
    <source>
        <dbReference type="ARBA" id="ARBA00004173"/>
    </source>
</evidence>